<organism evidence="2 3">
    <name type="scientific">Actinomadura fulvescens</name>
    <dbReference type="NCBI Taxonomy" id="46160"/>
    <lineage>
        <taxon>Bacteria</taxon>
        <taxon>Bacillati</taxon>
        <taxon>Actinomycetota</taxon>
        <taxon>Actinomycetes</taxon>
        <taxon>Streptosporangiales</taxon>
        <taxon>Thermomonosporaceae</taxon>
        <taxon>Actinomadura</taxon>
    </lineage>
</organism>
<evidence type="ECO:0000256" key="1">
    <source>
        <dbReference type="SAM" id="SignalP"/>
    </source>
</evidence>
<dbReference type="EMBL" id="BAAATD010000001">
    <property type="protein sequence ID" value="GAA2572954.1"/>
    <property type="molecule type" value="Genomic_DNA"/>
</dbReference>
<comment type="caution">
    <text evidence="2">The sequence shown here is derived from an EMBL/GenBank/DDBJ whole genome shotgun (WGS) entry which is preliminary data.</text>
</comment>
<dbReference type="Gene3D" id="2.130.10.10">
    <property type="entry name" value="YVTN repeat-like/Quinoprotein amine dehydrogenase"/>
    <property type="match status" value="1"/>
</dbReference>
<gene>
    <name evidence="2" type="ORF">GCM10010411_00740</name>
</gene>
<keyword evidence="2" id="KW-0449">Lipoprotein</keyword>
<accession>A0ABN3PA82</accession>
<dbReference type="RefSeq" id="WP_344536545.1">
    <property type="nucleotide sequence ID" value="NZ_BAAATD010000001.1"/>
</dbReference>
<evidence type="ECO:0000313" key="3">
    <source>
        <dbReference type="Proteomes" id="UP001501509"/>
    </source>
</evidence>
<feature type="signal peptide" evidence="1">
    <location>
        <begin position="1"/>
        <end position="24"/>
    </location>
</feature>
<name>A0ABN3PA82_9ACTN</name>
<proteinExistence type="predicted"/>
<keyword evidence="1" id="KW-0732">Signal</keyword>
<dbReference type="InterPro" id="IPR011047">
    <property type="entry name" value="Quinoprotein_ADH-like_sf"/>
</dbReference>
<evidence type="ECO:0000313" key="2">
    <source>
        <dbReference type="EMBL" id="GAA2572954.1"/>
    </source>
</evidence>
<dbReference type="InterPro" id="IPR015943">
    <property type="entry name" value="WD40/YVTN_repeat-like_dom_sf"/>
</dbReference>
<feature type="chain" id="PRO_5045862354" evidence="1">
    <location>
        <begin position="25"/>
        <end position="382"/>
    </location>
</feature>
<reference evidence="2 3" key="1">
    <citation type="journal article" date="2019" name="Int. J. Syst. Evol. Microbiol.">
        <title>The Global Catalogue of Microorganisms (GCM) 10K type strain sequencing project: providing services to taxonomists for standard genome sequencing and annotation.</title>
        <authorList>
            <consortium name="The Broad Institute Genomics Platform"/>
            <consortium name="The Broad Institute Genome Sequencing Center for Infectious Disease"/>
            <person name="Wu L."/>
            <person name="Ma J."/>
        </authorList>
    </citation>
    <scope>NUCLEOTIDE SEQUENCE [LARGE SCALE GENOMIC DNA]</scope>
    <source>
        <strain evidence="2 3">JCM 6833</strain>
    </source>
</reference>
<dbReference type="Proteomes" id="UP001501509">
    <property type="component" value="Unassembled WGS sequence"/>
</dbReference>
<sequence>MSAHRMAITLAAAGLLATACGSGAAQAPAEKPHGYVEGAEETSEAQWRLVLTGDDGRVRLLDPATEKVTEAATAPGVTGAGSDGRFAYVTVPGGIRVIDTGVWTVDHGDHVHYYKTAVRDVGTLPGAAAAITGDPSVTAISDGTTVRVLDRKALESGKLPAARELPGSAAVAYAEHLVIAGRDGTVRVHDRQGAERSRLTERCPQARGHAVTRRGAVLGCADGALLVTGRGGRLTGTKIPYPGRVPETERATGFHHRPDTPILAAKAGDRGLWMLDLAARSWKRAGSAPMVAVSGTGEDSPVLALDADGTLRSYDATTGKERDRTAVLKNPATPVIQVDTARAYVNDSAGRRVIEIDYRDGLRRARTFDLPSAPAHLVETGW</sequence>
<dbReference type="PROSITE" id="PS51257">
    <property type="entry name" value="PROKAR_LIPOPROTEIN"/>
    <property type="match status" value="1"/>
</dbReference>
<keyword evidence="3" id="KW-1185">Reference proteome</keyword>
<protein>
    <submittedName>
        <fullName evidence="2">Lipoprotein</fullName>
    </submittedName>
</protein>
<dbReference type="SUPFAM" id="SSF50998">
    <property type="entry name" value="Quinoprotein alcohol dehydrogenase-like"/>
    <property type="match status" value="1"/>
</dbReference>